<feature type="domain" description="Metalloprotease TldD/E central" evidence="4">
    <location>
        <begin position="132"/>
        <end position="205"/>
    </location>
</feature>
<feature type="domain" description="Metalloprotease TldD/E C-terminal" evidence="3">
    <location>
        <begin position="220"/>
        <end position="429"/>
    </location>
</feature>
<reference evidence="5 6" key="1">
    <citation type="journal article" date="2013" name="PLoS ONE">
        <title>Cultivation and Complete Genome Sequencing of Gloeobacter kilaueensis sp. nov., from a Lava Cave in Kilauea Caldera, Hawai'i.</title>
        <authorList>
            <person name="Saw J.H."/>
            <person name="Schatz M."/>
            <person name="Brown M.V."/>
            <person name="Kunkel D.D."/>
            <person name="Foster J.S."/>
            <person name="Shick H."/>
            <person name="Christensen S."/>
            <person name="Hou S."/>
            <person name="Wan X."/>
            <person name="Donachie S.P."/>
        </authorList>
    </citation>
    <scope>NUCLEOTIDE SEQUENCE [LARGE SCALE GENOMIC DNA]</scope>
    <source>
        <strain evidence="6">JS</strain>
    </source>
</reference>
<dbReference type="Pfam" id="PF19289">
    <property type="entry name" value="PmbA_TldD_3rd"/>
    <property type="match status" value="1"/>
</dbReference>
<dbReference type="InterPro" id="IPR045569">
    <property type="entry name" value="Metalloprtase-TldD/E_C"/>
</dbReference>
<keyword evidence="6" id="KW-1185">Reference proteome</keyword>
<dbReference type="EMBL" id="CP003587">
    <property type="protein sequence ID" value="AGY59802.1"/>
    <property type="molecule type" value="Genomic_DNA"/>
</dbReference>
<gene>
    <name evidence="5" type="primary">pmbA</name>
    <name evidence="5" type="ORF">GKIL_3556</name>
</gene>
<feature type="domain" description="Metalloprotease TldD/E N-terminal" evidence="2">
    <location>
        <begin position="33"/>
        <end position="89"/>
    </location>
</feature>
<evidence type="ECO:0000313" key="6">
    <source>
        <dbReference type="Proteomes" id="UP000017396"/>
    </source>
</evidence>
<dbReference type="RefSeq" id="WP_023175111.1">
    <property type="nucleotide sequence ID" value="NC_022600.1"/>
</dbReference>
<dbReference type="STRING" id="1183438.GKIL_3556"/>
<name>U5QLH4_GLOK1</name>
<dbReference type="InterPro" id="IPR045570">
    <property type="entry name" value="Metalloprtase-TldD/E_cen_dom"/>
</dbReference>
<dbReference type="OrthoDB" id="9763230at2"/>
<dbReference type="PATRIC" id="fig|1183438.3.peg.3491"/>
<dbReference type="PANTHER" id="PTHR43666:SF1">
    <property type="entry name" value="CONSERVED PROTEIN"/>
    <property type="match status" value="1"/>
</dbReference>
<dbReference type="Proteomes" id="UP000017396">
    <property type="component" value="Chromosome"/>
</dbReference>
<evidence type="ECO:0000259" key="3">
    <source>
        <dbReference type="Pfam" id="PF19289"/>
    </source>
</evidence>
<dbReference type="eggNOG" id="COG0312">
    <property type="taxonomic scope" value="Bacteria"/>
</dbReference>
<sequence>MATLSESQARKVVASVLKYTTAKDVLVSLDAHTSAVTRFANNAITQNTLDEGNLLEVRVAFDERHATSTISSFDEEAIKAAVGRAEALARVAPPDPEHLPPLPPQQYLAVEAYDPATAKLDAAGRARQVLTITQAATKKNYRAAGTVETGETIAVVANSAGLFGYHRRTDVQVGCTVQGADSSGWARDTASQIALIDPASLVGDAISQVQKGASPVAMGPGKYTVILAPAAVGTLLTHLLFQLDARETLDGVTFLSGKMGQKLVGDNITLYSDPTNSRLPTRPFASDGLAQPKLNWIDKGAFTGLRWDRFTAQKNNRSPVPFPDGLLMQGSDKAIADLIASVDRGIFVTHVWYVRDVKADETIVTGLTRDGTFLIEDGKIARGVKTLRFNESILEMLSKTLDLSRPQACADTELNPSLLPAIKVADFNFVSGSPN</sequence>
<evidence type="ECO:0000259" key="2">
    <source>
        <dbReference type="Pfam" id="PF01523"/>
    </source>
</evidence>
<dbReference type="GO" id="GO:0006508">
    <property type="term" value="P:proteolysis"/>
    <property type="evidence" value="ECO:0007669"/>
    <property type="project" value="InterPro"/>
</dbReference>
<evidence type="ECO:0000256" key="1">
    <source>
        <dbReference type="ARBA" id="ARBA00005836"/>
    </source>
</evidence>
<dbReference type="Pfam" id="PF19290">
    <property type="entry name" value="PmbA_TldD_2nd"/>
    <property type="match status" value="1"/>
</dbReference>
<dbReference type="InterPro" id="IPR002510">
    <property type="entry name" value="Metalloprtase-TldD/E_N"/>
</dbReference>
<dbReference type="InterPro" id="IPR036059">
    <property type="entry name" value="TldD/PmbA_sf"/>
</dbReference>
<comment type="similarity">
    <text evidence="1">Belongs to the peptidase U62 family.</text>
</comment>
<dbReference type="Pfam" id="PF01523">
    <property type="entry name" value="PmbA_TldD_1st"/>
    <property type="match status" value="1"/>
</dbReference>
<dbReference type="GO" id="GO:0008237">
    <property type="term" value="F:metallopeptidase activity"/>
    <property type="evidence" value="ECO:0007669"/>
    <property type="project" value="InterPro"/>
</dbReference>
<dbReference type="KEGG" id="glj:GKIL_3556"/>
<dbReference type="PANTHER" id="PTHR43666">
    <property type="entry name" value="TLDD PROTEIN"/>
    <property type="match status" value="1"/>
</dbReference>
<dbReference type="AlphaFoldDB" id="U5QLH4"/>
<proteinExistence type="inferred from homology"/>
<accession>U5QLH4</accession>
<dbReference type="HOGENOM" id="CLU_046126_1_0_3"/>
<evidence type="ECO:0000259" key="4">
    <source>
        <dbReference type="Pfam" id="PF19290"/>
    </source>
</evidence>
<evidence type="ECO:0000313" key="5">
    <source>
        <dbReference type="EMBL" id="AGY59802.1"/>
    </source>
</evidence>
<dbReference type="InterPro" id="IPR035068">
    <property type="entry name" value="TldD/PmbA_N"/>
</dbReference>
<dbReference type="Gene3D" id="3.30.2290.10">
    <property type="entry name" value="PmbA/TldD superfamily"/>
    <property type="match status" value="1"/>
</dbReference>
<dbReference type="SUPFAM" id="SSF111283">
    <property type="entry name" value="Putative modulator of DNA gyrase, PmbA/TldD"/>
    <property type="match status" value="1"/>
</dbReference>
<organism evidence="5 6">
    <name type="scientific">Gloeobacter kilaueensis (strain ATCC BAA-2537 / CCAP 1431/1 / ULC 316 / JS1)</name>
    <dbReference type="NCBI Taxonomy" id="1183438"/>
    <lineage>
        <taxon>Bacteria</taxon>
        <taxon>Bacillati</taxon>
        <taxon>Cyanobacteriota</taxon>
        <taxon>Cyanophyceae</taxon>
        <taxon>Gloeobacterales</taxon>
        <taxon>Gloeobacteraceae</taxon>
        <taxon>Gloeobacter</taxon>
    </lineage>
</organism>
<protein>
    <submittedName>
        <fullName evidence="5">Peptidase PmbA</fullName>
    </submittedName>
</protein>